<dbReference type="PANTHER" id="PTHR30163:SF9">
    <property type="entry name" value="MEMBRANE-BOUND LYTIC MUREIN TRANSGLYCOSYLASE B"/>
    <property type="match status" value="1"/>
</dbReference>
<protein>
    <submittedName>
        <fullName evidence="3">Lytic murein transglycosylase B</fullName>
    </submittedName>
</protein>
<feature type="compositionally biased region" description="Polar residues" evidence="1">
    <location>
        <begin position="21"/>
        <end position="33"/>
    </location>
</feature>
<keyword evidence="4" id="KW-1185">Reference proteome</keyword>
<dbReference type="Proteomes" id="UP000077961">
    <property type="component" value="Unassembled WGS sequence"/>
</dbReference>
<dbReference type="RefSeq" id="WP_064268521.1">
    <property type="nucleotide sequence ID" value="NZ_LXJZ01000176.1"/>
</dbReference>
<dbReference type="PANTHER" id="PTHR30163">
    <property type="entry name" value="MEMBRANE-BOUND LYTIC MUREIN TRANSGLYCOSYLASE B"/>
    <property type="match status" value="1"/>
</dbReference>
<dbReference type="InterPro" id="IPR031304">
    <property type="entry name" value="SLT_2"/>
</dbReference>
<name>A0ABX2UTT4_9BURK</name>
<comment type="caution">
    <text evidence="3">The sequence shown here is derived from an EMBL/GenBank/DDBJ whole genome shotgun (WGS) entry which is preliminary data.</text>
</comment>
<gene>
    <name evidence="3" type="ORF">A6V36_04020</name>
</gene>
<dbReference type="Pfam" id="PF13406">
    <property type="entry name" value="SLT_2"/>
    <property type="match status" value="1"/>
</dbReference>
<evidence type="ECO:0000256" key="1">
    <source>
        <dbReference type="SAM" id="MobiDB-lite"/>
    </source>
</evidence>
<feature type="domain" description="Transglycosylase SLT" evidence="2">
    <location>
        <begin position="48"/>
        <end position="356"/>
    </location>
</feature>
<dbReference type="InterPro" id="IPR011757">
    <property type="entry name" value="Lytic_transglycosylase_MltB"/>
</dbReference>
<accession>A0ABX2UTT4</accession>
<dbReference type="Gene3D" id="1.10.530.10">
    <property type="match status" value="1"/>
</dbReference>
<sequence length="381" mass="41504">MFMATSPAIAQSAGKQPPVQLAQSQPQSAVPQGQTFEEEIIPQRYANNPNVDAFINDMVARYDFNETALHALFAGVSYSATAVKLVTPSPSPTVKNWRVYQSRFLDQVRINAGVRFWRANQATLQRAYEEFGVPPEVIVGIIGVETIYGRFMGNSRVLDALTTLSFDYPNTANRADRQATFRKNLEDYLVWTRDSQIDPTTVLGSYTGAIGIPQFLPSSIVQYAVSYDGNKQIDLRTSQADAIGSVANYLRQNGWENGRPVVWKIGSDAGSLGVAQAAADGKPEPHWPLDQLLRAGLLLNEPDVDVATEAGTPVTVVDLPSPGRGTEYMLGLKNFYVLTRYNRSFFYALAVYQLGQRVKAQMEAGDAAAAAAPAAPAAASQ</sequence>
<dbReference type="InterPro" id="IPR043426">
    <property type="entry name" value="MltB-like"/>
</dbReference>
<proteinExistence type="predicted"/>
<dbReference type="NCBIfam" id="TIGR02282">
    <property type="entry name" value="MltB"/>
    <property type="match status" value="1"/>
</dbReference>
<evidence type="ECO:0000259" key="2">
    <source>
        <dbReference type="Pfam" id="PF13406"/>
    </source>
</evidence>
<organism evidence="3 4">
    <name type="scientific">Paraburkholderia ginsengiterrae</name>
    <dbReference type="NCBI Taxonomy" id="1462993"/>
    <lineage>
        <taxon>Bacteria</taxon>
        <taxon>Pseudomonadati</taxon>
        <taxon>Pseudomonadota</taxon>
        <taxon>Betaproteobacteria</taxon>
        <taxon>Burkholderiales</taxon>
        <taxon>Burkholderiaceae</taxon>
        <taxon>Paraburkholderia</taxon>
    </lineage>
</organism>
<dbReference type="Gene3D" id="1.10.8.350">
    <property type="entry name" value="Bacterial muramidase"/>
    <property type="match status" value="1"/>
</dbReference>
<evidence type="ECO:0000313" key="4">
    <source>
        <dbReference type="Proteomes" id="UP000077961"/>
    </source>
</evidence>
<feature type="region of interest" description="Disordered" evidence="1">
    <location>
        <begin position="1"/>
        <end position="33"/>
    </location>
</feature>
<dbReference type="InterPro" id="IPR023346">
    <property type="entry name" value="Lysozyme-like_dom_sf"/>
</dbReference>
<dbReference type="EMBL" id="LXJZ01000176">
    <property type="protein sequence ID" value="OAJ58113.1"/>
    <property type="molecule type" value="Genomic_DNA"/>
</dbReference>
<evidence type="ECO:0000313" key="3">
    <source>
        <dbReference type="EMBL" id="OAJ58113.1"/>
    </source>
</evidence>
<dbReference type="SUPFAM" id="SSF53955">
    <property type="entry name" value="Lysozyme-like"/>
    <property type="match status" value="1"/>
</dbReference>
<reference evidence="3 4" key="1">
    <citation type="submission" date="2016-04" db="EMBL/GenBank/DDBJ databases">
        <title>Reclassification of Paraburkholderia panaciterrae (Farh et al. 2015) Dobritsa &amp; Samadpour 2016 as a later homotypic synonym of Paraburkholderia ginsengiterrae (Farh et al. 2015) Dobritsa &amp; Samadpour 2016.</title>
        <authorList>
            <person name="Dobritsa A.P."/>
            <person name="Kutumbaka K."/>
            <person name="Samadpour M."/>
        </authorList>
    </citation>
    <scope>NUCLEOTIDE SEQUENCE [LARGE SCALE GENOMIC DNA]</scope>
    <source>
        <strain evidence="3 4">DCY85-1</strain>
    </source>
</reference>